<dbReference type="InterPro" id="IPR004895">
    <property type="entry name" value="Prenylated_rab_accept_PRA1"/>
</dbReference>
<evidence type="ECO:0000256" key="1">
    <source>
        <dbReference type="ARBA" id="ARBA00002501"/>
    </source>
</evidence>
<dbReference type="GO" id="GO:0016020">
    <property type="term" value="C:membrane"/>
    <property type="evidence" value="ECO:0007669"/>
    <property type="project" value="UniProtKB-SubCell"/>
</dbReference>
<dbReference type="AlphaFoldDB" id="A0A2U1NJW9"/>
<dbReference type="GO" id="GO:0005783">
    <property type="term" value="C:endoplasmic reticulum"/>
    <property type="evidence" value="ECO:0007669"/>
    <property type="project" value="TreeGrafter"/>
</dbReference>
<keyword evidence="6 7" id="KW-0472">Membrane</keyword>
<evidence type="ECO:0000256" key="5">
    <source>
        <dbReference type="ARBA" id="ARBA00022989"/>
    </source>
</evidence>
<sequence>MQPPPTTVTTYTTIPISGTDVIFRSFQNLSTFISHHRPWPEFISGDFNRPDSVDQTLTRIKTNSKYFSVNYLIITAVIAAVSLIGDPAALVMYAAVVTSWLVLFVFREDPMNVCGYGVGDNVVILGLVLVSCVVVWMFGFVGSLVIGVLVAVFASFVHCVFRSCDGVYLDESDAVSQGLMSV</sequence>
<name>A0A2U1NJW9_ARTAN</name>
<keyword evidence="7" id="KW-0813">Transport</keyword>
<dbReference type="Pfam" id="PF03208">
    <property type="entry name" value="PRA1"/>
    <property type="match status" value="1"/>
</dbReference>
<dbReference type="STRING" id="35608.A0A2U1NJW9"/>
<dbReference type="Proteomes" id="UP000245207">
    <property type="component" value="Unassembled WGS sequence"/>
</dbReference>
<evidence type="ECO:0000313" key="9">
    <source>
        <dbReference type="Proteomes" id="UP000245207"/>
    </source>
</evidence>
<evidence type="ECO:0000256" key="6">
    <source>
        <dbReference type="ARBA" id="ARBA00023136"/>
    </source>
</evidence>
<evidence type="ECO:0000256" key="4">
    <source>
        <dbReference type="ARBA" id="ARBA00022692"/>
    </source>
</evidence>
<comment type="similarity">
    <text evidence="3 7">Belongs to the PRA1 family.</text>
</comment>
<dbReference type="GO" id="GO:0016192">
    <property type="term" value="P:vesicle-mediated transport"/>
    <property type="evidence" value="ECO:0007669"/>
    <property type="project" value="TreeGrafter"/>
</dbReference>
<proteinExistence type="inferred from homology"/>
<reference evidence="8 9" key="1">
    <citation type="journal article" date="2018" name="Mol. Plant">
        <title>The genome of Artemisia annua provides insight into the evolution of Asteraceae family and artemisinin biosynthesis.</title>
        <authorList>
            <person name="Shen Q."/>
            <person name="Zhang L."/>
            <person name="Liao Z."/>
            <person name="Wang S."/>
            <person name="Yan T."/>
            <person name="Shi P."/>
            <person name="Liu M."/>
            <person name="Fu X."/>
            <person name="Pan Q."/>
            <person name="Wang Y."/>
            <person name="Lv Z."/>
            <person name="Lu X."/>
            <person name="Zhang F."/>
            <person name="Jiang W."/>
            <person name="Ma Y."/>
            <person name="Chen M."/>
            <person name="Hao X."/>
            <person name="Li L."/>
            <person name="Tang Y."/>
            <person name="Lv G."/>
            <person name="Zhou Y."/>
            <person name="Sun X."/>
            <person name="Brodelius P.E."/>
            <person name="Rose J.K.C."/>
            <person name="Tang K."/>
        </authorList>
    </citation>
    <scope>NUCLEOTIDE SEQUENCE [LARGE SCALE GENOMIC DNA]</scope>
    <source>
        <strain evidence="9">cv. Huhao1</strain>
        <tissue evidence="8">Leaf</tissue>
    </source>
</reference>
<comment type="caution">
    <text evidence="8">The sequence shown here is derived from an EMBL/GenBank/DDBJ whole genome shotgun (WGS) entry which is preliminary data.</text>
</comment>
<feature type="transmembrane region" description="Helical" evidence="7">
    <location>
        <begin position="90"/>
        <end position="106"/>
    </location>
</feature>
<feature type="transmembrane region" description="Helical" evidence="7">
    <location>
        <begin position="118"/>
        <end position="138"/>
    </location>
</feature>
<keyword evidence="4 7" id="KW-0812">Transmembrane</keyword>
<dbReference type="EMBL" id="PKPP01002671">
    <property type="protein sequence ID" value="PWA73813.1"/>
    <property type="molecule type" value="Genomic_DNA"/>
</dbReference>
<evidence type="ECO:0000313" key="8">
    <source>
        <dbReference type="EMBL" id="PWA73813.1"/>
    </source>
</evidence>
<feature type="transmembrane region" description="Helical" evidence="7">
    <location>
        <begin position="144"/>
        <end position="161"/>
    </location>
</feature>
<gene>
    <name evidence="8" type="ORF">CTI12_AA257730</name>
</gene>
<evidence type="ECO:0000256" key="2">
    <source>
        <dbReference type="ARBA" id="ARBA00004141"/>
    </source>
</evidence>
<keyword evidence="5 7" id="KW-1133">Transmembrane helix</keyword>
<protein>
    <recommendedName>
        <fullName evidence="7">PRA1 family protein</fullName>
    </recommendedName>
</protein>
<feature type="transmembrane region" description="Helical" evidence="7">
    <location>
        <begin position="66"/>
        <end position="84"/>
    </location>
</feature>
<comment type="subcellular location">
    <subcellularLocation>
        <location evidence="2 7">Membrane</location>
        <topology evidence="2 7">Multi-pass membrane protein</topology>
    </subcellularLocation>
</comment>
<keyword evidence="9" id="KW-1185">Reference proteome</keyword>
<dbReference type="OrthoDB" id="63113at2759"/>
<evidence type="ECO:0000256" key="7">
    <source>
        <dbReference type="RuleBase" id="RU363107"/>
    </source>
</evidence>
<dbReference type="PANTHER" id="PTHR19317">
    <property type="entry name" value="PRENYLATED RAB ACCEPTOR 1-RELATED"/>
    <property type="match status" value="1"/>
</dbReference>
<comment type="function">
    <text evidence="1 7">May be involved in both secretory and endocytic intracellular trafficking in the endosomal/prevacuolar compartments.</text>
</comment>
<evidence type="ECO:0000256" key="3">
    <source>
        <dbReference type="ARBA" id="ARBA00006483"/>
    </source>
</evidence>
<accession>A0A2U1NJW9</accession>
<dbReference type="PANTHER" id="PTHR19317:SF53">
    <property type="entry name" value="PRA1 FAMILY PROTEIN G1"/>
    <property type="match status" value="1"/>
</dbReference>
<organism evidence="8 9">
    <name type="scientific">Artemisia annua</name>
    <name type="common">Sweet wormwood</name>
    <dbReference type="NCBI Taxonomy" id="35608"/>
    <lineage>
        <taxon>Eukaryota</taxon>
        <taxon>Viridiplantae</taxon>
        <taxon>Streptophyta</taxon>
        <taxon>Embryophyta</taxon>
        <taxon>Tracheophyta</taxon>
        <taxon>Spermatophyta</taxon>
        <taxon>Magnoliopsida</taxon>
        <taxon>eudicotyledons</taxon>
        <taxon>Gunneridae</taxon>
        <taxon>Pentapetalae</taxon>
        <taxon>asterids</taxon>
        <taxon>campanulids</taxon>
        <taxon>Asterales</taxon>
        <taxon>Asteraceae</taxon>
        <taxon>Asteroideae</taxon>
        <taxon>Anthemideae</taxon>
        <taxon>Artemisiinae</taxon>
        <taxon>Artemisia</taxon>
    </lineage>
</organism>
<dbReference type="GO" id="GO:0005794">
    <property type="term" value="C:Golgi apparatus"/>
    <property type="evidence" value="ECO:0007669"/>
    <property type="project" value="TreeGrafter"/>
</dbReference>